<accession>A0A841B083</accession>
<proteinExistence type="predicted"/>
<protein>
    <submittedName>
        <fullName evidence="1">Uncharacterized protein</fullName>
    </submittedName>
</protein>
<evidence type="ECO:0000313" key="2">
    <source>
        <dbReference type="Proteomes" id="UP000580861"/>
    </source>
</evidence>
<dbReference type="Proteomes" id="UP000580861">
    <property type="component" value="Unassembled WGS sequence"/>
</dbReference>
<dbReference type="AlphaFoldDB" id="A0A841B083"/>
<dbReference type="EMBL" id="JACHMX010000001">
    <property type="protein sequence ID" value="MBB5852220.1"/>
    <property type="molecule type" value="Genomic_DNA"/>
</dbReference>
<name>A0A841B083_9PSEU</name>
<dbReference type="RefSeq" id="WP_184894519.1">
    <property type="nucleotide sequence ID" value="NZ_JACHMX010000001.1"/>
</dbReference>
<evidence type="ECO:0000313" key="1">
    <source>
        <dbReference type="EMBL" id="MBB5852220.1"/>
    </source>
</evidence>
<sequence length="281" mass="30642">MTSTRKRKKPEDSVLGIHKRDGLWQDGLARVMGPELLDRWGIAEDAEPGRVREIVLLRLHRVLERFADPLMPEIVWTAYNLGTASRDEESGVVRRLEKMVDEGRVGRGVRTCTRRFNGDFLPAVVKSLGTAQSPITDEDLVRASRWLAGNIRPGAEESADGLSAAIRGLRSPMTPVLKMFLDGPVHGPVDGAGVPLAAKLGAGGEWFCVFTGERLLAAYRESTGAVWDRTGRWTGRDVVRTAAGRIFPTGVLVNPSPARGSGVDATLPLPPDEIARLAREH</sequence>
<keyword evidence="2" id="KW-1185">Reference proteome</keyword>
<organism evidence="1 2">
    <name type="scientific">Amycolatopsis umgeniensis</name>
    <dbReference type="NCBI Taxonomy" id="336628"/>
    <lineage>
        <taxon>Bacteria</taxon>
        <taxon>Bacillati</taxon>
        <taxon>Actinomycetota</taxon>
        <taxon>Actinomycetes</taxon>
        <taxon>Pseudonocardiales</taxon>
        <taxon>Pseudonocardiaceae</taxon>
        <taxon>Amycolatopsis</taxon>
    </lineage>
</organism>
<reference evidence="1 2" key="1">
    <citation type="submission" date="2020-08" db="EMBL/GenBank/DDBJ databases">
        <title>Sequencing the genomes of 1000 actinobacteria strains.</title>
        <authorList>
            <person name="Klenk H.-P."/>
        </authorList>
    </citation>
    <scope>NUCLEOTIDE SEQUENCE [LARGE SCALE GENOMIC DNA]</scope>
    <source>
        <strain evidence="1 2">DSM 45272</strain>
    </source>
</reference>
<comment type="caution">
    <text evidence="1">The sequence shown here is derived from an EMBL/GenBank/DDBJ whole genome shotgun (WGS) entry which is preliminary data.</text>
</comment>
<gene>
    <name evidence="1" type="ORF">HDA45_002307</name>
</gene>